<dbReference type="Proteomes" id="UP000276953">
    <property type="component" value="Unassembled WGS sequence"/>
</dbReference>
<name>A0A432DYM4_9FLAO</name>
<organism evidence="1 2">
    <name type="scientific">Chryseobacterium arthrosphaerae</name>
    <dbReference type="NCBI Taxonomy" id="651561"/>
    <lineage>
        <taxon>Bacteria</taxon>
        <taxon>Pseudomonadati</taxon>
        <taxon>Bacteroidota</taxon>
        <taxon>Flavobacteriia</taxon>
        <taxon>Flavobacteriales</taxon>
        <taxon>Weeksellaceae</taxon>
        <taxon>Chryseobacterium group</taxon>
        <taxon>Chryseobacterium</taxon>
    </lineage>
</organism>
<dbReference type="EMBL" id="RYFC01000001">
    <property type="protein sequence ID" value="RTZ49363.1"/>
    <property type="molecule type" value="Genomic_DNA"/>
</dbReference>
<evidence type="ECO:0000313" key="1">
    <source>
        <dbReference type="EMBL" id="RTZ49363.1"/>
    </source>
</evidence>
<gene>
    <name evidence="1" type="ORF">EJ377_01515</name>
</gene>
<proteinExistence type="predicted"/>
<protein>
    <submittedName>
        <fullName evidence="1">Uncharacterized protein</fullName>
    </submittedName>
</protein>
<reference evidence="1 2" key="1">
    <citation type="submission" date="2018-12" db="EMBL/GenBank/DDBJ databases">
        <title>Draft Genome Sequence of Chryseobacterium arthrosphaerae strain ED882-96 Isolated from the Blood of a Patient with Liver Cirrhosis in Taiwan.</title>
        <authorList>
            <person name="Lin J.-N."/>
            <person name="Lai C.-H."/>
            <person name="Yang C.-H."/>
            <person name="Huang Y.-H."/>
        </authorList>
    </citation>
    <scope>NUCLEOTIDE SEQUENCE [LARGE SCALE GENOMIC DNA]</scope>
    <source>
        <strain evidence="1 2">ED882-96</strain>
    </source>
</reference>
<dbReference type="AlphaFoldDB" id="A0A432DYM4"/>
<evidence type="ECO:0000313" key="2">
    <source>
        <dbReference type="Proteomes" id="UP000276953"/>
    </source>
</evidence>
<sequence length="145" mass="15372">MFDGNYSITNAGTLIVTLTDNLSMATFKFYAGAAFGPSGVGAPIYGQISFGYNTGFKVVDFVSSAGGSTLYPNVTATATTNNATSSATLVTEVISTFRQALTFYYNTADRGIYAKHSDPTAGGLDLPSLNQENKIVQMNKKHNLI</sequence>
<accession>A0A432DYM4</accession>
<comment type="caution">
    <text evidence="1">The sequence shown here is derived from an EMBL/GenBank/DDBJ whole genome shotgun (WGS) entry which is preliminary data.</text>
</comment>